<name>A0A0U5CKL5_ASPCI</name>
<dbReference type="EMBL" id="CDMC01000032">
    <property type="protein sequence ID" value="CEL11834.1"/>
    <property type="molecule type" value="Genomic_DNA"/>
</dbReference>
<dbReference type="Pfam" id="PF01636">
    <property type="entry name" value="APH"/>
    <property type="match status" value="1"/>
</dbReference>
<protein>
    <recommendedName>
        <fullName evidence="1">Aminoglycoside phosphotransferase domain-containing protein</fullName>
    </recommendedName>
</protein>
<dbReference type="PANTHER" id="PTHR36091:SF2">
    <property type="entry name" value="AMINOGLYCOSIDE PHOSPHOTRANSFERASE DOMAIN-CONTAINING PROTEIN"/>
    <property type="match status" value="1"/>
</dbReference>
<keyword evidence="3" id="KW-1185">Reference proteome</keyword>
<evidence type="ECO:0000259" key="1">
    <source>
        <dbReference type="Pfam" id="PF01636"/>
    </source>
</evidence>
<feature type="domain" description="Aminoglycoside phosphotransferase" evidence="1">
    <location>
        <begin position="319"/>
        <end position="365"/>
    </location>
</feature>
<dbReference type="AlphaFoldDB" id="A0A0U5CKL5"/>
<proteinExistence type="predicted"/>
<dbReference type="SUPFAM" id="SSF56112">
    <property type="entry name" value="Protein kinase-like (PK-like)"/>
    <property type="match status" value="1"/>
</dbReference>
<dbReference type="Gene3D" id="3.90.1200.10">
    <property type="match status" value="1"/>
</dbReference>
<dbReference type="InterPro" id="IPR002575">
    <property type="entry name" value="Aminoglycoside_PTrfase"/>
</dbReference>
<accession>A0A0U5CKL5</accession>
<dbReference type="InterPro" id="IPR011009">
    <property type="entry name" value="Kinase-like_dom_sf"/>
</dbReference>
<dbReference type="GO" id="GO:0005739">
    <property type="term" value="C:mitochondrion"/>
    <property type="evidence" value="ECO:0007669"/>
    <property type="project" value="TreeGrafter"/>
</dbReference>
<dbReference type="InterPro" id="IPR051035">
    <property type="entry name" value="Mito_inheritance_9"/>
</dbReference>
<evidence type="ECO:0000313" key="3">
    <source>
        <dbReference type="Proteomes" id="UP000054771"/>
    </source>
</evidence>
<organism evidence="2 3">
    <name type="scientific">Aspergillus calidoustus</name>
    <dbReference type="NCBI Taxonomy" id="454130"/>
    <lineage>
        <taxon>Eukaryota</taxon>
        <taxon>Fungi</taxon>
        <taxon>Dikarya</taxon>
        <taxon>Ascomycota</taxon>
        <taxon>Pezizomycotina</taxon>
        <taxon>Eurotiomycetes</taxon>
        <taxon>Eurotiomycetidae</taxon>
        <taxon>Eurotiales</taxon>
        <taxon>Aspergillaceae</taxon>
        <taxon>Aspergillus</taxon>
        <taxon>Aspergillus subgen. Nidulantes</taxon>
    </lineage>
</organism>
<dbReference type="Proteomes" id="UP000054771">
    <property type="component" value="Unassembled WGS sequence"/>
</dbReference>
<dbReference type="OMA" id="DWQSACV"/>
<dbReference type="PANTHER" id="PTHR36091">
    <property type="entry name" value="ALTERED INHERITANCE OF MITOCHONDRIA PROTEIN 9, MITOCHONDRIAL"/>
    <property type="match status" value="1"/>
</dbReference>
<dbReference type="OrthoDB" id="2831558at2759"/>
<evidence type="ECO:0000313" key="2">
    <source>
        <dbReference type="EMBL" id="CEL11834.1"/>
    </source>
</evidence>
<gene>
    <name evidence="2" type="ORF">ASPCAL14930</name>
</gene>
<reference evidence="3" key="1">
    <citation type="journal article" date="2016" name="Genome Announc.">
        <title>Draft genome sequences of fungus Aspergillus calidoustus.</title>
        <authorList>
            <person name="Horn F."/>
            <person name="Linde J."/>
            <person name="Mattern D.J."/>
            <person name="Walther G."/>
            <person name="Guthke R."/>
            <person name="Scherlach K."/>
            <person name="Martin K."/>
            <person name="Brakhage A.A."/>
            <person name="Petzke L."/>
            <person name="Valiante V."/>
        </authorList>
    </citation>
    <scope>NUCLEOTIDE SEQUENCE [LARGE SCALE GENOMIC DNA]</scope>
    <source>
        <strain evidence="3">SF006504</strain>
    </source>
</reference>
<sequence length="563" mass="65492">MTFFSSLPPDTPQAAGARDPEIYLEKQGGPEQRISEQDLYRYTRHRWLFNEECELSKRYLKFNLGQLLDVAVNVCDGARYCTKITKCVEGLHNKGFTLRMDNGSEVFAKLRNPNAGPAHLSVASEVATREMLRDVFDLPIPRVLSWSSDAGSTPVEAEYIIEEKAPGVRLGSVWHEWPRELKLQMIVQVAELENKLTMVRFDKHGCIYFKEDLRSLVGQAEDIHTPNLESGVLERFAIGPLTTNELWRDTRKDMKFDRGPWKDATEYTRAIGRNEMAWIKKHATPRTNHYRPKPNRELPEDGISLLEKYMQISSYLVPQPGDEPSSANFLWHPDLHLDNIFVNPDTCRITRIVDWQTACVTPLFYQAGVPRLCRHTGPVREGWVVPERPADFESLPEDEQRRIDDDLESETLHKYYEAQVYKRFPLHWAVLQQRTIPILRKPVWLVSGVWENRDLFFLREALMDITTHWSDFFPDITCPIEFSSEDIARHSKEEENIKGVGEMMLMFRQQAVLPVDGMVDPDDYELACENNRKFKETFIGLAQDEEERELFRNLWPYQEPVDT</sequence>